<gene>
    <name evidence="2" type="ORF">G7087_00275</name>
</gene>
<evidence type="ECO:0000313" key="2">
    <source>
        <dbReference type="EMBL" id="NHK96803.1"/>
    </source>
</evidence>
<comment type="caution">
    <text evidence="2">The sequence shown here is derived from an EMBL/GenBank/DDBJ whole genome shotgun (WGS) entry which is preliminary data.</text>
</comment>
<sequence>MSTISKPALLALISVVLLLAQPSAQAQTTMGSIPSWTLIGAMNANNLVIGRLNYSLLMKRATGQAGDEEGLARGLKQTSAAEQPVAGSTTVLRPSEQVRRASLAKLAASYPVAQRSAALQLFDDLSRR</sequence>
<evidence type="ECO:0008006" key="4">
    <source>
        <dbReference type="Google" id="ProtNLM"/>
    </source>
</evidence>
<proteinExistence type="predicted"/>
<keyword evidence="3" id="KW-1185">Reference proteome</keyword>
<accession>A0ABX0HP05</accession>
<feature type="signal peptide" evidence="1">
    <location>
        <begin position="1"/>
        <end position="26"/>
    </location>
</feature>
<protein>
    <recommendedName>
        <fullName evidence="4">DUF2388 domain-containing protein</fullName>
    </recommendedName>
</protein>
<keyword evidence="1" id="KW-0732">Signal</keyword>
<dbReference type="Proteomes" id="UP000802098">
    <property type="component" value="Unassembled WGS sequence"/>
</dbReference>
<dbReference type="EMBL" id="JAAOCD010000001">
    <property type="protein sequence ID" value="NHK96803.1"/>
    <property type="molecule type" value="Genomic_DNA"/>
</dbReference>
<organism evidence="2 3">
    <name type="scientific">Rubrivivax benzoatilyticus</name>
    <dbReference type="NCBI Taxonomy" id="316997"/>
    <lineage>
        <taxon>Bacteria</taxon>
        <taxon>Pseudomonadati</taxon>
        <taxon>Pseudomonadota</taxon>
        <taxon>Betaproteobacteria</taxon>
        <taxon>Burkholderiales</taxon>
        <taxon>Sphaerotilaceae</taxon>
        <taxon>Rubrivivax</taxon>
    </lineage>
</organism>
<evidence type="ECO:0000256" key="1">
    <source>
        <dbReference type="SAM" id="SignalP"/>
    </source>
</evidence>
<feature type="chain" id="PRO_5046364023" description="DUF2388 domain-containing protein" evidence="1">
    <location>
        <begin position="27"/>
        <end position="128"/>
    </location>
</feature>
<dbReference type="RefSeq" id="WP_138938838.1">
    <property type="nucleotide sequence ID" value="NZ_JAAOCD010000001.1"/>
</dbReference>
<name>A0ABX0HP05_9BURK</name>
<reference evidence="2 3" key="1">
    <citation type="submission" date="2020-03" db="EMBL/GenBank/DDBJ databases">
        <title>Rubrivivax benzoatilyticus JA2 (sequenced after 10 years sub-culturing).</title>
        <authorList>
            <person name="Gupta D."/>
            <person name="Chintalapati S."/>
            <person name="Chintalapati V.R."/>
        </authorList>
    </citation>
    <scope>NUCLEOTIDE SEQUENCE [LARGE SCALE GENOMIC DNA]</scope>
    <source>
        <strain evidence="2 3">JA2-Mal</strain>
    </source>
</reference>
<evidence type="ECO:0000313" key="3">
    <source>
        <dbReference type="Proteomes" id="UP000802098"/>
    </source>
</evidence>